<dbReference type="AlphaFoldDB" id="A0A1Q5ZWC2"/>
<keyword evidence="3" id="KW-1185">Reference proteome</keyword>
<feature type="region of interest" description="Disordered" evidence="1">
    <location>
        <begin position="144"/>
        <end position="175"/>
    </location>
</feature>
<dbReference type="Proteomes" id="UP000186720">
    <property type="component" value="Unassembled WGS sequence"/>
</dbReference>
<gene>
    <name evidence="2" type="ORF">RG47T_1487</name>
</gene>
<comment type="caution">
    <text evidence="2">The sequence shown here is derived from an EMBL/GenBank/DDBJ whole genome shotgun (WGS) entry which is preliminary data.</text>
</comment>
<dbReference type="OrthoDB" id="796720at2"/>
<proteinExistence type="predicted"/>
<organism evidence="2 3">
    <name type="scientific">Mucilaginibacter polytrichastri</name>
    <dbReference type="NCBI Taxonomy" id="1302689"/>
    <lineage>
        <taxon>Bacteria</taxon>
        <taxon>Pseudomonadati</taxon>
        <taxon>Bacteroidota</taxon>
        <taxon>Sphingobacteriia</taxon>
        <taxon>Sphingobacteriales</taxon>
        <taxon>Sphingobacteriaceae</taxon>
        <taxon>Mucilaginibacter</taxon>
    </lineage>
</organism>
<protein>
    <submittedName>
        <fullName evidence="2">Uncharacterized protein</fullName>
    </submittedName>
</protein>
<reference evidence="2 3" key="1">
    <citation type="submission" date="2016-11" db="EMBL/GenBank/DDBJ databases">
        <title>Whole Genome Sequencing of Mucilaginibacter polytrichastri RG4-7(T) isolated from the moss sample.</title>
        <authorList>
            <person name="Li Y."/>
        </authorList>
    </citation>
    <scope>NUCLEOTIDE SEQUENCE [LARGE SCALE GENOMIC DNA]</scope>
    <source>
        <strain evidence="2 3">RG4-7</strain>
    </source>
</reference>
<evidence type="ECO:0000313" key="3">
    <source>
        <dbReference type="Proteomes" id="UP000186720"/>
    </source>
</evidence>
<dbReference type="EMBL" id="MPPL01000001">
    <property type="protein sequence ID" value="OKS86040.1"/>
    <property type="molecule type" value="Genomic_DNA"/>
</dbReference>
<evidence type="ECO:0000313" key="2">
    <source>
        <dbReference type="EMBL" id="OKS86040.1"/>
    </source>
</evidence>
<dbReference type="RefSeq" id="WP_074488787.1">
    <property type="nucleotide sequence ID" value="NZ_FPAM01000002.1"/>
</dbReference>
<sequence>MKKRIKTTLFNRIKAFFSKAEYGFAHVFSIPVSRCRIDPFNAVHNPEKSGVNKQQTGYARITPLSFSSFRPTPEEDTIEKIFDEVNSEQVKALLYKWFYFGLSENGKQLADLTPDQIDCFKTELPLLISALYKYHKSLLAKKDNQESKQTSSAAPLTETESDVFSSTGGFPNLKNRYKNIIKKPD</sequence>
<name>A0A1Q5ZWC2_9SPHI</name>
<accession>A0A1Q5ZWC2</accession>
<evidence type="ECO:0000256" key="1">
    <source>
        <dbReference type="SAM" id="MobiDB-lite"/>
    </source>
</evidence>